<keyword evidence="7" id="KW-1185">Reference proteome</keyword>
<dbReference type="SUPFAM" id="SSF51679">
    <property type="entry name" value="Bacterial luciferase-like"/>
    <property type="match status" value="1"/>
</dbReference>
<dbReference type="EMBL" id="CASHTH010001084">
    <property type="protein sequence ID" value="CAI8011177.1"/>
    <property type="molecule type" value="Genomic_DNA"/>
</dbReference>
<evidence type="ECO:0000256" key="3">
    <source>
        <dbReference type="ARBA" id="ARBA00023002"/>
    </source>
</evidence>
<dbReference type="CDD" id="cd01094">
    <property type="entry name" value="Alkanesulfonate_monoxygenase"/>
    <property type="match status" value="1"/>
</dbReference>
<accession>A0AA35RJD5</accession>
<evidence type="ECO:0000313" key="6">
    <source>
        <dbReference type="EMBL" id="CAI8011177.1"/>
    </source>
</evidence>
<dbReference type="GO" id="GO:0008726">
    <property type="term" value="F:alkanesulfonate monooxygenase activity"/>
    <property type="evidence" value="ECO:0007669"/>
    <property type="project" value="TreeGrafter"/>
</dbReference>
<dbReference type="Gene3D" id="3.20.20.30">
    <property type="entry name" value="Luciferase-like domain"/>
    <property type="match status" value="1"/>
</dbReference>
<dbReference type="InterPro" id="IPR050172">
    <property type="entry name" value="SsuD_RutA_monooxygenase"/>
</dbReference>
<evidence type="ECO:0000256" key="2">
    <source>
        <dbReference type="ARBA" id="ARBA00022643"/>
    </source>
</evidence>
<dbReference type="GO" id="GO:0046306">
    <property type="term" value="P:alkanesulfonate catabolic process"/>
    <property type="evidence" value="ECO:0007669"/>
    <property type="project" value="TreeGrafter"/>
</dbReference>
<evidence type="ECO:0000256" key="4">
    <source>
        <dbReference type="ARBA" id="ARBA00023033"/>
    </source>
</evidence>
<feature type="domain" description="Luciferase-like" evidence="5">
    <location>
        <begin position="15"/>
        <end position="340"/>
    </location>
</feature>
<keyword evidence="3" id="KW-0560">Oxidoreductase</keyword>
<dbReference type="PANTHER" id="PTHR42847">
    <property type="entry name" value="ALKANESULFONATE MONOOXYGENASE"/>
    <property type="match status" value="1"/>
</dbReference>
<evidence type="ECO:0000313" key="7">
    <source>
        <dbReference type="Proteomes" id="UP001174909"/>
    </source>
</evidence>
<dbReference type="InterPro" id="IPR011251">
    <property type="entry name" value="Luciferase-like_dom"/>
</dbReference>
<sequence length="373" mass="41214">MADHNGYTHRPEPRFDWFIPIDGDGDRAGTLRAQRPPTFDYLTSVAKTAEDCGFYSMLIPTRFANGLFSEDAPLAETWTTATALAAVTSRIRFLVAVRPGFVALGLFAQMAAALHQISGGRLDINIVPGGIQNDFERVGEVSDHATRYERAEEFIQACRALWQDPQPVSYAGDFYRLQGAYCSPAPGDDAPRFYLGGASPRAIGLSSRQADVHLGWIEPLADTKQRIDDLREQFEVANRPLSLGLRTHLVIRDDEDEAWSAARSLIADAAPEVKAQRQTAIVGTPMVGQQAQAREAEDHRLARHLWNGLSEVRVNCGSALVGTPDQVADELLGYWHLGIDEFILSGFPHVEECHRTAEQLLPRLRDRIAAARS</sequence>
<dbReference type="InterPro" id="IPR036661">
    <property type="entry name" value="Luciferase-like_sf"/>
</dbReference>
<proteinExistence type="predicted"/>
<keyword evidence="2" id="KW-0288">FMN</keyword>
<keyword evidence="1" id="KW-0285">Flavoprotein</keyword>
<protein>
    <submittedName>
        <fullName evidence="6">Alkanesulfonate monooxygenase</fullName>
    </submittedName>
</protein>
<keyword evidence="4 6" id="KW-0503">Monooxygenase</keyword>
<dbReference type="PANTHER" id="PTHR42847:SF4">
    <property type="entry name" value="ALKANESULFONATE MONOOXYGENASE-RELATED"/>
    <property type="match status" value="1"/>
</dbReference>
<organism evidence="6 7">
    <name type="scientific">Geodia barretti</name>
    <name type="common">Barrett's horny sponge</name>
    <dbReference type="NCBI Taxonomy" id="519541"/>
    <lineage>
        <taxon>Eukaryota</taxon>
        <taxon>Metazoa</taxon>
        <taxon>Porifera</taxon>
        <taxon>Demospongiae</taxon>
        <taxon>Heteroscleromorpha</taxon>
        <taxon>Tetractinellida</taxon>
        <taxon>Astrophorina</taxon>
        <taxon>Geodiidae</taxon>
        <taxon>Geodia</taxon>
    </lineage>
</organism>
<reference evidence="6" key="1">
    <citation type="submission" date="2023-03" db="EMBL/GenBank/DDBJ databases">
        <authorList>
            <person name="Steffen K."/>
            <person name="Cardenas P."/>
        </authorList>
    </citation>
    <scope>NUCLEOTIDE SEQUENCE</scope>
</reference>
<name>A0AA35RJD5_GEOBA</name>
<dbReference type="AlphaFoldDB" id="A0AA35RJD5"/>
<comment type="caution">
    <text evidence="6">The sequence shown here is derived from an EMBL/GenBank/DDBJ whole genome shotgun (WGS) entry which is preliminary data.</text>
</comment>
<dbReference type="Proteomes" id="UP001174909">
    <property type="component" value="Unassembled WGS sequence"/>
</dbReference>
<evidence type="ECO:0000259" key="5">
    <source>
        <dbReference type="Pfam" id="PF00296"/>
    </source>
</evidence>
<evidence type="ECO:0000256" key="1">
    <source>
        <dbReference type="ARBA" id="ARBA00022630"/>
    </source>
</evidence>
<gene>
    <name evidence="6" type="ORF">GBAR_LOCUS7256</name>
</gene>
<dbReference type="Pfam" id="PF00296">
    <property type="entry name" value="Bac_luciferase"/>
    <property type="match status" value="1"/>
</dbReference>